<dbReference type="PRINTS" id="PR01217">
    <property type="entry name" value="PRICHEXTENSN"/>
</dbReference>
<feature type="region of interest" description="Disordered" evidence="5">
    <location>
        <begin position="68"/>
        <end position="99"/>
    </location>
</feature>
<dbReference type="RefSeq" id="YP_002517785.1">
    <property type="nucleotide sequence ID" value="NC_011916.1"/>
</dbReference>
<proteinExistence type="predicted"/>
<sequence length="240" mass="25120">MALALNPNGFGIPGLDNPPPKPAKVLLIGLGVSGALHIALIGYLAYQKWTQPLPLMSPDTGFIVETVPLTPKPPPPSPPTEKPPPAAAAPKLHIPAPTPLETPPPLFADPRIIPAGPTTTGPVTTLAPAATTPPSPPQPPPKVITRANWQRIPSADEMARYYPESAQRRGLSGQVTLNCMVALNGTVRDCVVATESPADEGFGSAALKISRFFKMKPQTENGDPVDGATVRIPIRFNAGA</sequence>
<feature type="compositionally biased region" description="Pro residues" evidence="5">
    <location>
        <begin position="70"/>
        <end position="87"/>
    </location>
</feature>
<protein>
    <submittedName>
        <fullName evidence="8">TonB protein</fullName>
    </submittedName>
</protein>
<keyword evidence="4 6" id="KW-0472">Membrane</keyword>
<dbReference type="EMBL" id="CP001340">
    <property type="protein sequence ID" value="ACL95877.1"/>
    <property type="molecule type" value="Genomic_DNA"/>
</dbReference>
<dbReference type="PATRIC" id="fig|565050.3.peg.2364"/>
<dbReference type="Pfam" id="PF03544">
    <property type="entry name" value="TonB_C"/>
    <property type="match status" value="1"/>
</dbReference>
<comment type="subcellular location">
    <subcellularLocation>
        <location evidence="1">Membrane</location>
        <topology evidence="1">Single-pass membrane protein</topology>
    </subcellularLocation>
</comment>
<dbReference type="Proteomes" id="UP000001364">
    <property type="component" value="Chromosome"/>
</dbReference>
<dbReference type="KEGG" id="ccs:CCNA_02412"/>
<keyword evidence="3 6" id="KW-1133">Transmembrane helix</keyword>
<dbReference type="GeneID" id="7331644"/>
<feature type="transmembrane region" description="Helical" evidence="6">
    <location>
        <begin position="25"/>
        <end position="46"/>
    </location>
</feature>
<dbReference type="SUPFAM" id="SSF74653">
    <property type="entry name" value="TolA/TonB C-terminal domain"/>
    <property type="match status" value="1"/>
</dbReference>
<evidence type="ECO:0000256" key="1">
    <source>
        <dbReference type="ARBA" id="ARBA00004167"/>
    </source>
</evidence>
<dbReference type="RefSeq" id="WP_010920186.1">
    <property type="nucleotide sequence ID" value="NC_011916.1"/>
</dbReference>
<organism evidence="8 9">
    <name type="scientific">Caulobacter vibrioides (strain NA1000 / CB15N)</name>
    <name type="common">Caulobacter crescentus</name>
    <dbReference type="NCBI Taxonomy" id="565050"/>
    <lineage>
        <taxon>Bacteria</taxon>
        <taxon>Pseudomonadati</taxon>
        <taxon>Pseudomonadota</taxon>
        <taxon>Alphaproteobacteria</taxon>
        <taxon>Caulobacterales</taxon>
        <taxon>Caulobacteraceae</taxon>
        <taxon>Caulobacter</taxon>
    </lineage>
</organism>
<dbReference type="SMR" id="A0A0H3CAK8"/>
<keyword evidence="2 6" id="KW-0812">Transmembrane</keyword>
<dbReference type="NCBIfam" id="TIGR01352">
    <property type="entry name" value="tonB_Cterm"/>
    <property type="match status" value="1"/>
</dbReference>
<dbReference type="AlphaFoldDB" id="A0A0H3CAK8"/>
<evidence type="ECO:0000313" key="9">
    <source>
        <dbReference type="Proteomes" id="UP000001364"/>
    </source>
</evidence>
<dbReference type="Gene3D" id="3.30.1150.10">
    <property type="match status" value="1"/>
</dbReference>
<name>A0A0H3CAK8_CAUVN</name>
<evidence type="ECO:0000256" key="6">
    <source>
        <dbReference type="SAM" id="Phobius"/>
    </source>
</evidence>
<keyword evidence="9" id="KW-1185">Reference proteome</keyword>
<dbReference type="PROSITE" id="PS52015">
    <property type="entry name" value="TONB_CTD"/>
    <property type="match status" value="1"/>
</dbReference>
<evidence type="ECO:0000259" key="7">
    <source>
        <dbReference type="PROSITE" id="PS52015"/>
    </source>
</evidence>
<dbReference type="InterPro" id="IPR006260">
    <property type="entry name" value="TonB/TolA_C"/>
</dbReference>
<evidence type="ECO:0000256" key="2">
    <source>
        <dbReference type="ARBA" id="ARBA00022692"/>
    </source>
</evidence>
<evidence type="ECO:0000256" key="5">
    <source>
        <dbReference type="SAM" id="MobiDB-lite"/>
    </source>
</evidence>
<accession>A0A0H3CAK8</accession>
<dbReference type="OrthoDB" id="7201913at2"/>
<evidence type="ECO:0000313" key="8">
    <source>
        <dbReference type="EMBL" id="ACL95877.1"/>
    </source>
</evidence>
<dbReference type="GO" id="GO:0055085">
    <property type="term" value="P:transmembrane transport"/>
    <property type="evidence" value="ECO:0007669"/>
    <property type="project" value="InterPro"/>
</dbReference>
<dbReference type="GO" id="GO:0016020">
    <property type="term" value="C:membrane"/>
    <property type="evidence" value="ECO:0007669"/>
    <property type="project" value="UniProtKB-SubCell"/>
</dbReference>
<feature type="domain" description="TonB C-terminal" evidence="7">
    <location>
        <begin position="147"/>
        <end position="240"/>
    </location>
</feature>
<gene>
    <name evidence="8" type="ordered locus">CCNA_02412</name>
</gene>
<evidence type="ECO:0000256" key="4">
    <source>
        <dbReference type="ARBA" id="ARBA00023136"/>
    </source>
</evidence>
<evidence type="ECO:0000256" key="3">
    <source>
        <dbReference type="ARBA" id="ARBA00022989"/>
    </source>
</evidence>
<reference evidence="8 9" key="1">
    <citation type="journal article" date="2010" name="J. Bacteriol.">
        <title>The genetic basis of laboratory adaptation in Caulobacter crescentus.</title>
        <authorList>
            <person name="Marks M.E."/>
            <person name="Castro-Rojas C.M."/>
            <person name="Teiling C."/>
            <person name="Du L."/>
            <person name="Kapatral V."/>
            <person name="Walunas T.L."/>
            <person name="Crosson S."/>
        </authorList>
    </citation>
    <scope>NUCLEOTIDE SEQUENCE [LARGE SCALE GENOMIC DNA]</scope>
    <source>
        <strain evidence="9">NA1000 / CB15N</strain>
    </source>
</reference>
<dbReference type="InterPro" id="IPR037682">
    <property type="entry name" value="TonB_C"/>
</dbReference>
<dbReference type="HOGENOM" id="CLU_1174544_0_0_5"/>